<sequence length="45" mass="5374">MKIEQKKDSIDVLFKLVNYSNTDRILQFNRKKFVSYAILKGKEHS</sequence>
<dbReference type="Proteomes" id="UP000195611">
    <property type="component" value="Unassembled WGS sequence"/>
</dbReference>
<name>A0A1R4K423_9LACT</name>
<dbReference type="AlphaFoldDB" id="A0A1R4K423"/>
<proteinExistence type="predicted"/>
<evidence type="ECO:0000313" key="1">
    <source>
        <dbReference type="EMBL" id="SJN38978.1"/>
    </source>
</evidence>
<accession>A0A1R4K423</accession>
<dbReference type="EMBL" id="FUKW01000110">
    <property type="protein sequence ID" value="SJN38978.1"/>
    <property type="molecule type" value="Genomic_DNA"/>
</dbReference>
<gene>
    <name evidence="1" type="ORF">FM115_08035</name>
</gene>
<evidence type="ECO:0000313" key="2">
    <source>
        <dbReference type="Proteomes" id="UP000195611"/>
    </source>
</evidence>
<reference evidence="1 2" key="1">
    <citation type="submission" date="2017-02" db="EMBL/GenBank/DDBJ databases">
        <authorList>
            <person name="Peterson S.W."/>
        </authorList>
    </citation>
    <scope>NUCLEOTIDE SEQUENCE [LARGE SCALE GENOMIC DNA]</scope>
    <source>
        <strain evidence="1 2">42ea</strain>
    </source>
</reference>
<protein>
    <submittedName>
        <fullName evidence="1">Uncharacterized protein</fullName>
    </submittedName>
</protein>
<organism evidence="1 2">
    <name type="scientific">Marinilactibacillus psychrotolerans 42ea</name>
    <dbReference type="NCBI Taxonomy" id="1255609"/>
    <lineage>
        <taxon>Bacteria</taxon>
        <taxon>Bacillati</taxon>
        <taxon>Bacillota</taxon>
        <taxon>Bacilli</taxon>
        <taxon>Lactobacillales</taxon>
        <taxon>Carnobacteriaceae</taxon>
        <taxon>Marinilactibacillus</taxon>
    </lineage>
</organism>